<feature type="compositionally biased region" description="Low complexity" evidence="1">
    <location>
        <begin position="390"/>
        <end position="409"/>
    </location>
</feature>
<name>Q0RLV1_FRAAA</name>
<gene>
    <name evidence="2" type="ordered locus">FRAAL2859</name>
</gene>
<reference evidence="2 3" key="1">
    <citation type="journal article" date="2007" name="Genome Res.">
        <title>Genome characteristics of facultatively symbiotic Frankia sp. strains reflect host range and host plant biogeography.</title>
        <authorList>
            <person name="Normand P."/>
            <person name="Lapierre P."/>
            <person name="Tisa L.S."/>
            <person name="Gogarten J.P."/>
            <person name="Alloisio N."/>
            <person name="Bagnarol E."/>
            <person name="Bassi C.A."/>
            <person name="Berry A.M."/>
            <person name="Bickhart D.M."/>
            <person name="Choisne N."/>
            <person name="Couloux A."/>
            <person name="Cournoyer B."/>
            <person name="Cruveiller S."/>
            <person name="Daubin V."/>
            <person name="Demange N."/>
            <person name="Francino M.P."/>
            <person name="Goltsman E."/>
            <person name="Huang Y."/>
            <person name="Kopp O.R."/>
            <person name="Labarre L."/>
            <person name="Lapidus A."/>
            <person name="Lavire C."/>
            <person name="Marechal J."/>
            <person name="Martinez M."/>
            <person name="Mastronunzio J.E."/>
            <person name="Mullin B.C."/>
            <person name="Niemann J."/>
            <person name="Pujic P."/>
            <person name="Rawnsley T."/>
            <person name="Rouy Z."/>
            <person name="Schenowitz C."/>
            <person name="Sellstedt A."/>
            <person name="Tavares F."/>
            <person name="Tomkins J.P."/>
            <person name="Vallenet D."/>
            <person name="Valverde C."/>
            <person name="Wall L.G."/>
            <person name="Wang Y."/>
            <person name="Medigue C."/>
            <person name="Benson D.R."/>
        </authorList>
    </citation>
    <scope>NUCLEOTIDE SEQUENCE [LARGE SCALE GENOMIC DNA]</scope>
    <source>
        <strain evidence="3">DSM 45986 / CECT 9034 / ACN14a</strain>
    </source>
</reference>
<feature type="compositionally biased region" description="Low complexity" evidence="1">
    <location>
        <begin position="312"/>
        <end position="324"/>
    </location>
</feature>
<feature type="compositionally biased region" description="Pro residues" evidence="1">
    <location>
        <begin position="286"/>
        <end position="301"/>
    </location>
</feature>
<dbReference type="eggNOG" id="COG3599">
    <property type="taxonomic scope" value="Bacteria"/>
</dbReference>
<accession>Q0RLV1</accession>
<feature type="region of interest" description="Disordered" evidence="1">
    <location>
        <begin position="196"/>
        <end position="487"/>
    </location>
</feature>
<dbReference type="RefSeq" id="WP_011604005.1">
    <property type="nucleotide sequence ID" value="NC_008278.1"/>
</dbReference>
<evidence type="ECO:0000256" key="1">
    <source>
        <dbReference type="SAM" id="MobiDB-lite"/>
    </source>
</evidence>
<feature type="compositionally biased region" description="Low complexity" evidence="1">
    <location>
        <begin position="421"/>
        <end position="431"/>
    </location>
</feature>
<sequence length="500" mass="49504">MGAHHHGTDPGAATERPAFDEVAHGYDPRQVDDYLATLWRYASQVTSRAAAAESALRHERERNAGVAGTEAFAAQAGGRIGQMLAIAQREADEIIDGARQIAESALEEVIEDAGANHPIVREAREQAEKLLLDAVEESRRLAVERHRELADEIARNSASLDALRHQQGEIIGAVLRLRRILGSDDVDRALTDLARAGTAPPEAGGGDPAAGGFPAAGTQDGFVPGAQDGFVPGPAAAQATGGGFPGGPEAAAPTTPRAPSAPSTPTDPAARSVLDGPTMPSTAPVGVPPRPPGVPGSPDGPGPAAGPGSPAGPGFSAAAGAPAATGQHGAVPRYGTAPQHAPAPQNDTSQRHGAAPQHGTGQHGASEHGGGLHGAGPGEAGPHGAGQRGPGWPAAAGAGGAAWDAAGAVGPLGGADGNGSSGDAPGPAVGVGAAGGRVTGRMGAAGLGRRPPGRHRQGEVADAEPYPASAAQREPAATTAGVPFRRGADEDIIDAEIVEE</sequence>
<protein>
    <submittedName>
        <fullName evidence="2">Uncharacterized protein</fullName>
    </submittedName>
</protein>
<dbReference type="HOGENOM" id="CLU_044058_0_0_11"/>
<feature type="compositionally biased region" description="Low complexity" evidence="1">
    <location>
        <begin position="247"/>
        <end position="270"/>
    </location>
</feature>
<dbReference type="KEGG" id="fal:FRAAL2859"/>
<feature type="compositionally biased region" description="Gly residues" evidence="1">
    <location>
        <begin position="367"/>
        <end position="389"/>
    </location>
</feature>
<organism evidence="2 3">
    <name type="scientific">Frankia alni (strain DSM 45986 / CECT 9034 / ACN14a)</name>
    <dbReference type="NCBI Taxonomy" id="326424"/>
    <lineage>
        <taxon>Bacteria</taxon>
        <taxon>Bacillati</taxon>
        <taxon>Actinomycetota</taxon>
        <taxon>Actinomycetes</taxon>
        <taxon>Frankiales</taxon>
        <taxon>Frankiaceae</taxon>
        <taxon>Frankia</taxon>
    </lineage>
</organism>
<dbReference type="Proteomes" id="UP000000657">
    <property type="component" value="Chromosome"/>
</dbReference>
<dbReference type="STRING" id="326424.FRAAL2859"/>
<evidence type="ECO:0000313" key="2">
    <source>
        <dbReference type="EMBL" id="CAJ61503.1"/>
    </source>
</evidence>
<keyword evidence="3" id="KW-1185">Reference proteome</keyword>
<dbReference type="EMBL" id="CT573213">
    <property type="protein sequence ID" value="CAJ61503.1"/>
    <property type="molecule type" value="Genomic_DNA"/>
</dbReference>
<evidence type="ECO:0000313" key="3">
    <source>
        <dbReference type="Proteomes" id="UP000000657"/>
    </source>
</evidence>
<proteinExistence type="predicted"/>
<feature type="compositionally biased region" description="Gly residues" evidence="1">
    <location>
        <begin position="432"/>
        <end position="446"/>
    </location>
</feature>
<dbReference type="CDD" id="cd06503">
    <property type="entry name" value="ATP-synt_Fo_b"/>
    <property type="match status" value="1"/>
</dbReference>
<feature type="compositionally biased region" description="Gly residues" evidence="1">
    <location>
        <begin position="410"/>
        <end position="420"/>
    </location>
</feature>
<dbReference type="AlphaFoldDB" id="Q0RLV1"/>